<dbReference type="CDD" id="cd00338">
    <property type="entry name" value="Ser_Recombinase"/>
    <property type="match status" value="1"/>
</dbReference>
<evidence type="ECO:0000256" key="1">
    <source>
        <dbReference type="ARBA" id="ARBA00023125"/>
    </source>
</evidence>
<evidence type="ECO:0000256" key="2">
    <source>
        <dbReference type="ARBA" id="ARBA00023172"/>
    </source>
</evidence>
<evidence type="ECO:0000256" key="4">
    <source>
        <dbReference type="SAM" id="MobiDB-lite"/>
    </source>
</evidence>
<dbReference type="EMBL" id="JARACI010000903">
    <property type="protein sequence ID" value="MDD9206504.1"/>
    <property type="molecule type" value="Genomic_DNA"/>
</dbReference>
<dbReference type="SUPFAM" id="SSF53041">
    <property type="entry name" value="Resolvase-like"/>
    <property type="match status" value="1"/>
</dbReference>
<accession>A0ABT5TX07</accession>
<keyword evidence="3" id="KW-0175">Coiled coil</keyword>
<dbReference type="PROSITE" id="PS51736">
    <property type="entry name" value="RECOMBINASES_3"/>
    <property type="match status" value="1"/>
</dbReference>
<dbReference type="InterPro" id="IPR011109">
    <property type="entry name" value="DNA_bind_recombinase_dom"/>
</dbReference>
<dbReference type="SMART" id="SM00857">
    <property type="entry name" value="Resolvase"/>
    <property type="match status" value="1"/>
</dbReference>
<dbReference type="Pfam" id="PF07508">
    <property type="entry name" value="Recombinase"/>
    <property type="match status" value="1"/>
</dbReference>
<evidence type="ECO:0000259" key="6">
    <source>
        <dbReference type="PROSITE" id="PS51737"/>
    </source>
</evidence>
<reference evidence="7" key="1">
    <citation type="submission" date="2023-02" db="EMBL/GenBank/DDBJ databases">
        <title>Georgenia sp.10Sc9-8, isolated from a soil sample collected from the Taklamakan desert.</title>
        <authorList>
            <person name="Liu S."/>
        </authorList>
    </citation>
    <scope>NUCLEOTIDE SEQUENCE</scope>
    <source>
        <strain evidence="7">10Sc9-8</strain>
    </source>
</reference>
<keyword evidence="2" id="KW-0233">DNA recombination</keyword>
<keyword evidence="8" id="KW-1185">Reference proteome</keyword>
<dbReference type="PANTHER" id="PTHR30461:SF2">
    <property type="entry name" value="SERINE RECOMBINASE PINE-RELATED"/>
    <property type="match status" value="1"/>
</dbReference>
<feature type="domain" description="Resolvase/invertase-type recombinase catalytic" evidence="5">
    <location>
        <begin position="4"/>
        <end position="150"/>
    </location>
</feature>
<comment type="caution">
    <text evidence="7">The sequence shown here is derived from an EMBL/GenBank/DDBJ whole genome shotgun (WGS) entry which is preliminary data.</text>
</comment>
<evidence type="ECO:0000313" key="8">
    <source>
        <dbReference type="Proteomes" id="UP001165561"/>
    </source>
</evidence>
<evidence type="ECO:0000313" key="7">
    <source>
        <dbReference type="EMBL" id="MDD9206504.1"/>
    </source>
</evidence>
<dbReference type="InterPro" id="IPR006119">
    <property type="entry name" value="Resolv_N"/>
</dbReference>
<gene>
    <name evidence="7" type="ORF">PU560_08495</name>
</gene>
<dbReference type="Gene3D" id="3.40.50.1390">
    <property type="entry name" value="Resolvase, N-terminal catalytic domain"/>
    <property type="match status" value="1"/>
</dbReference>
<keyword evidence="1" id="KW-0238">DNA-binding</keyword>
<dbReference type="PANTHER" id="PTHR30461">
    <property type="entry name" value="DNA-INVERTASE FROM LAMBDOID PROPHAGE"/>
    <property type="match status" value="1"/>
</dbReference>
<feature type="region of interest" description="Disordered" evidence="4">
    <location>
        <begin position="483"/>
        <end position="503"/>
    </location>
</feature>
<dbReference type="InterPro" id="IPR036162">
    <property type="entry name" value="Resolvase-like_N_sf"/>
</dbReference>
<evidence type="ECO:0000259" key="5">
    <source>
        <dbReference type="PROSITE" id="PS51736"/>
    </source>
</evidence>
<feature type="coiled-coil region" evidence="3">
    <location>
        <begin position="394"/>
        <end position="421"/>
    </location>
</feature>
<sequence length="503" mass="55830">MSRRCAIYARISISSEESVSIGRQIESAQQYAAARGWQVVATFVDEGVSASRNRPEDRAGWRALMESTEPFEAVIIWKLDRLARRVLDFHLANEALKGRGAGLVAVENAIDMATPDGRLVAGVLAQFAEYEAEAIAARVRAARRHLLHAGRVVGGTVPYGWRSVPNPDGPGLVLAQDPDRIGYVRGAAERAMRGGSIYSVVQWLDEVGAPLPRASQARRKRTGWHYGTVERLLRSPTLAGMTAYNPGNTTKARGAELLRDPGTGLPVVDESVAIMSPAEWRALVKALDDRDSAQTKPRAMRSKTSPLLSGLVWCGEHDEPVRMHRGTTQGRASFYCPRCHQAISNIEPYVLEQFLALKGEHVRWSVVEEVLEGGAAELPEIEHRLSEFGTALQATDDDEEADQLTEQIATLRRMRRKLRQEAPKVVHRPVRHTQTYGEDWAEAESVEEQRAVLDDALESITIRRGRVGRGLDTSRLTFQWRFPEQLGPIESPDDQTLAAWAEE</sequence>
<dbReference type="PROSITE" id="PS51737">
    <property type="entry name" value="RECOMBINASE_DNA_BIND"/>
    <property type="match status" value="1"/>
</dbReference>
<organism evidence="7 8">
    <name type="scientific">Georgenia halotolerans</name>
    <dbReference type="NCBI Taxonomy" id="3028317"/>
    <lineage>
        <taxon>Bacteria</taxon>
        <taxon>Bacillati</taxon>
        <taxon>Actinomycetota</taxon>
        <taxon>Actinomycetes</taxon>
        <taxon>Micrococcales</taxon>
        <taxon>Bogoriellaceae</taxon>
        <taxon>Georgenia</taxon>
    </lineage>
</organism>
<dbReference type="Proteomes" id="UP001165561">
    <property type="component" value="Unassembled WGS sequence"/>
</dbReference>
<dbReference type="InterPro" id="IPR038109">
    <property type="entry name" value="DNA_bind_recomb_sf"/>
</dbReference>
<name>A0ABT5TX07_9MICO</name>
<proteinExistence type="predicted"/>
<dbReference type="InterPro" id="IPR050639">
    <property type="entry name" value="SSR_resolvase"/>
</dbReference>
<dbReference type="Pfam" id="PF00239">
    <property type="entry name" value="Resolvase"/>
    <property type="match status" value="1"/>
</dbReference>
<protein>
    <submittedName>
        <fullName evidence="7">Recombinase family protein</fullName>
    </submittedName>
</protein>
<dbReference type="Gene3D" id="3.90.1750.20">
    <property type="entry name" value="Putative Large Serine Recombinase, Chain B, Domain 2"/>
    <property type="match status" value="1"/>
</dbReference>
<evidence type="ECO:0000256" key="3">
    <source>
        <dbReference type="SAM" id="Coils"/>
    </source>
</evidence>
<feature type="domain" description="Recombinase" evidence="6">
    <location>
        <begin position="158"/>
        <end position="293"/>
    </location>
</feature>